<gene>
    <name evidence="1" type="ORF">CLV67_12410</name>
</gene>
<protein>
    <submittedName>
        <fullName evidence="1">Uncharacterized protein</fullName>
    </submittedName>
</protein>
<evidence type="ECO:0000313" key="2">
    <source>
        <dbReference type="Proteomes" id="UP000239415"/>
    </source>
</evidence>
<organism evidence="1 2">
    <name type="scientific">Actinoplanes italicus</name>
    <dbReference type="NCBI Taxonomy" id="113567"/>
    <lineage>
        <taxon>Bacteria</taxon>
        <taxon>Bacillati</taxon>
        <taxon>Actinomycetota</taxon>
        <taxon>Actinomycetes</taxon>
        <taxon>Micromonosporales</taxon>
        <taxon>Micromonosporaceae</taxon>
        <taxon>Actinoplanes</taxon>
    </lineage>
</organism>
<proteinExistence type="predicted"/>
<comment type="caution">
    <text evidence="1">The sequence shown here is derived from an EMBL/GenBank/DDBJ whole genome shotgun (WGS) entry which is preliminary data.</text>
</comment>
<dbReference type="AlphaFoldDB" id="A0A2T0JY68"/>
<sequence>MSSVSYPRAVATAALQAGLSGAWIAARDLPPWRRRLTRLGTVAVVAAAGYAVAPERAEPEPEPELVVADKPFLVTEPPAAEEEPGPAFDKRKAILGVAVVGLTAAAYVGRHQLEKRWLARLTRNGHRHPTRGLAVRMASVEFAATLALQIVDVRRFGRR</sequence>
<dbReference type="OrthoDB" id="3296992at2"/>
<evidence type="ECO:0000313" key="1">
    <source>
        <dbReference type="EMBL" id="PRX13821.1"/>
    </source>
</evidence>
<dbReference type="Proteomes" id="UP000239415">
    <property type="component" value="Unassembled WGS sequence"/>
</dbReference>
<dbReference type="RefSeq" id="WP_106328640.1">
    <property type="nucleotide sequence ID" value="NZ_BOMO01000189.1"/>
</dbReference>
<dbReference type="EMBL" id="PVMZ01000024">
    <property type="protein sequence ID" value="PRX13821.1"/>
    <property type="molecule type" value="Genomic_DNA"/>
</dbReference>
<reference evidence="1 2" key="1">
    <citation type="submission" date="2018-03" db="EMBL/GenBank/DDBJ databases">
        <title>Genomic Encyclopedia of Archaeal and Bacterial Type Strains, Phase II (KMG-II): from individual species to whole genera.</title>
        <authorList>
            <person name="Goeker M."/>
        </authorList>
    </citation>
    <scope>NUCLEOTIDE SEQUENCE [LARGE SCALE GENOMIC DNA]</scope>
    <source>
        <strain evidence="1 2">DSM 43146</strain>
    </source>
</reference>
<keyword evidence="2" id="KW-1185">Reference proteome</keyword>
<accession>A0A2T0JY68</accession>
<name>A0A2T0JY68_9ACTN</name>